<dbReference type="InterPro" id="IPR018060">
    <property type="entry name" value="HTH_AraC"/>
</dbReference>
<dbReference type="InterPro" id="IPR032783">
    <property type="entry name" value="AraC_lig"/>
</dbReference>
<dbReference type="PRINTS" id="PR00032">
    <property type="entry name" value="HTHARAC"/>
</dbReference>
<evidence type="ECO:0000259" key="5">
    <source>
        <dbReference type="PROSITE" id="PS01124"/>
    </source>
</evidence>
<feature type="domain" description="HTH araC/xylS-type" evidence="5">
    <location>
        <begin position="199"/>
        <end position="297"/>
    </location>
</feature>
<sequence length="311" mass="33878">MRVDPLAEVVSLLKPAARFSKFVECAGSWRIRREGTGEPFYCAILEGKCRMMVNGHTPAVLEAGDFVMVPAMHELINESPVPPPPGVFERPAEIRAGHFRAGCAEGSPDLRMQVGHCVFDSPDAPLLVPLLPRTVIVRGEPRLLTVMQLVSDESQARRSARDLVLERLLEVLLIEAFRCAGSVDGAPGLARGLADPRLADALGAMHAEPDRSWTVADLAAEAGMSRSAFFARFDRVVGVAPMEYLLSWRMALAKQLLRDSEFGVEEVAERVGYSSANTFTVAFTRFQGVSPARYSRSPGTGEGPASAKDWR</sequence>
<reference evidence="7" key="1">
    <citation type="submission" date="2017-10" db="EMBL/GenBank/DDBJ databases">
        <authorList>
            <person name="Kravchenko I.K."/>
            <person name="Grouzdev D.S."/>
        </authorList>
    </citation>
    <scope>NUCLEOTIDE SEQUENCE [LARGE SCALE GENOMIC DNA]</scope>
    <source>
        <strain evidence="7">B2</strain>
    </source>
</reference>
<protein>
    <submittedName>
        <fullName evidence="6">AraC family transcriptional regulator</fullName>
    </submittedName>
</protein>
<dbReference type="Pfam" id="PF12852">
    <property type="entry name" value="Cupin_6"/>
    <property type="match status" value="1"/>
</dbReference>
<dbReference type="PANTHER" id="PTHR46796:SF7">
    <property type="entry name" value="ARAC FAMILY TRANSCRIPTIONAL REGULATOR"/>
    <property type="match status" value="1"/>
</dbReference>
<evidence type="ECO:0000256" key="1">
    <source>
        <dbReference type="ARBA" id="ARBA00023015"/>
    </source>
</evidence>
<dbReference type="PROSITE" id="PS00041">
    <property type="entry name" value="HTH_ARAC_FAMILY_1"/>
    <property type="match status" value="1"/>
</dbReference>
<organism evidence="6 7">
    <name type="scientific">Azospirillum palustre</name>
    <dbReference type="NCBI Taxonomy" id="2044885"/>
    <lineage>
        <taxon>Bacteria</taxon>
        <taxon>Pseudomonadati</taxon>
        <taxon>Pseudomonadota</taxon>
        <taxon>Alphaproteobacteria</taxon>
        <taxon>Rhodospirillales</taxon>
        <taxon>Azospirillaceae</taxon>
        <taxon>Azospirillum</taxon>
    </lineage>
</organism>
<dbReference type="SMART" id="SM00342">
    <property type="entry name" value="HTH_ARAC"/>
    <property type="match status" value="1"/>
</dbReference>
<dbReference type="InterPro" id="IPR050204">
    <property type="entry name" value="AraC_XylS_family_regulators"/>
</dbReference>
<evidence type="ECO:0000256" key="2">
    <source>
        <dbReference type="ARBA" id="ARBA00023125"/>
    </source>
</evidence>
<dbReference type="InterPro" id="IPR018062">
    <property type="entry name" value="HTH_AraC-typ_CS"/>
</dbReference>
<dbReference type="Proteomes" id="UP000225379">
    <property type="component" value="Unassembled WGS sequence"/>
</dbReference>
<evidence type="ECO:0000256" key="3">
    <source>
        <dbReference type="ARBA" id="ARBA00023163"/>
    </source>
</evidence>
<dbReference type="SUPFAM" id="SSF46689">
    <property type="entry name" value="Homeodomain-like"/>
    <property type="match status" value="2"/>
</dbReference>
<comment type="caution">
    <text evidence="6">The sequence shown here is derived from an EMBL/GenBank/DDBJ whole genome shotgun (WGS) entry which is preliminary data.</text>
</comment>
<dbReference type="GO" id="GO:0043565">
    <property type="term" value="F:sequence-specific DNA binding"/>
    <property type="evidence" value="ECO:0007669"/>
    <property type="project" value="InterPro"/>
</dbReference>
<proteinExistence type="predicted"/>
<dbReference type="PANTHER" id="PTHR46796">
    <property type="entry name" value="HTH-TYPE TRANSCRIPTIONAL ACTIVATOR RHAS-RELATED"/>
    <property type="match status" value="1"/>
</dbReference>
<keyword evidence="7" id="KW-1185">Reference proteome</keyword>
<feature type="region of interest" description="Disordered" evidence="4">
    <location>
        <begin position="292"/>
        <end position="311"/>
    </location>
</feature>
<dbReference type="OrthoDB" id="9802263at2"/>
<keyword evidence="3" id="KW-0804">Transcription</keyword>
<gene>
    <name evidence="6" type="ORF">CRT60_15420</name>
</gene>
<dbReference type="EMBL" id="PDKW01000041">
    <property type="protein sequence ID" value="PGH56333.1"/>
    <property type="molecule type" value="Genomic_DNA"/>
</dbReference>
<dbReference type="PROSITE" id="PS01124">
    <property type="entry name" value="HTH_ARAC_FAMILY_2"/>
    <property type="match status" value="1"/>
</dbReference>
<dbReference type="Gene3D" id="1.10.10.60">
    <property type="entry name" value="Homeodomain-like"/>
    <property type="match status" value="2"/>
</dbReference>
<accession>A0A2B8BFL9</accession>
<dbReference type="InterPro" id="IPR009057">
    <property type="entry name" value="Homeodomain-like_sf"/>
</dbReference>
<keyword evidence="2" id="KW-0238">DNA-binding</keyword>
<dbReference type="AlphaFoldDB" id="A0A2B8BFL9"/>
<evidence type="ECO:0000313" key="7">
    <source>
        <dbReference type="Proteomes" id="UP000225379"/>
    </source>
</evidence>
<keyword evidence="1" id="KW-0805">Transcription regulation</keyword>
<evidence type="ECO:0000256" key="4">
    <source>
        <dbReference type="SAM" id="MobiDB-lite"/>
    </source>
</evidence>
<dbReference type="GO" id="GO:0003700">
    <property type="term" value="F:DNA-binding transcription factor activity"/>
    <property type="evidence" value="ECO:0007669"/>
    <property type="project" value="InterPro"/>
</dbReference>
<evidence type="ECO:0000313" key="6">
    <source>
        <dbReference type="EMBL" id="PGH56333.1"/>
    </source>
</evidence>
<dbReference type="Pfam" id="PF12833">
    <property type="entry name" value="HTH_18"/>
    <property type="match status" value="1"/>
</dbReference>
<dbReference type="InterPro" id="IPR020449">
    <property type="entry name" value="Tscrpt_reg_AraC-type_HTH"/>
</dbReference>
<name>A0A2B8BFL9_9PROT</name>
<dbReference type="RefSeq" id="WP_098737360.1">
    <property type="nucleotide sequence ID" value="NZ_PDKW01000041.1"/>
</dbReference>